<name>A0A1E3HF35_9TREE</name>
<evidence type="ECO:0000313" key="2">
    <source>
        <dbReference type="EMBL" id="ODN74735.1"/>
    </source>
</evidence>
<dbReference type="AlphaFoldDB" id="A0A1E3HF35"/>
<comment type="caution">
    <text evidence="2">The sequence shown here is derived from an EMBL/GenBank/DDBJ whole genome shotgun (WGS) entry which is preliminary data.</text>
</comment>
<dbReference type="NCBIfam" id="NF041278">
    <property type="entry name" value="CmcJ_NvfI_EfuI"/>
    <property type="match status" value="1"/>
</dbReference>
<proteinExistence type="inferred from homology"/>
<dbReference type="RefSeq" id="XP_018990516.1">
    <property type="nucleotide sequence ID" value="XM_019141709.1"/>
</dbReference>
<dbReference type="Proteomes" id="UP000094065">
    <property type="component" value="Unassembled WGS sequence"/>
</dbReference>
<comment type="similarity">
    <text evidence="1">Belongs to the asaB hydroxylase/desaturase family.</text>
</comment>
<dbReference type="GO" id="GO:0016491">
    <property type="term" value="F:oxidoreductase activity"/>
    <property type="evidence" value="ECO:0007669"/>
    <property type="project" value="InterPro"/>
</dbReference>
<dbReference type="STRING" id="1295533.A0A1E3HF35"/>
<keyword evidence="3" id="KW-1185">Reference proteome</keyword>
<sequence>MVLETSPSAHRGPAVGFINYSLTEDKLDPREPYYSYTYSPNNEGKPQTNGRHEATKVVVNDIRDQPELTLDTAGFQHVQASTALQQEEFESFETVTDETGSEDAAKMALERYYAEIEDILRRTIPNVKSVVTYNQRTRLHEPKTGIDGYDFTAPKNYPVLRPHIDVAPETGEQLVESFVGAGQKALIINVWRPIRGVVLDAPLAVTDVRSLPKEAIIPHRVLYRDRASASYAIIHKPSIKWYFISAQTSSDVLLFKQYDSEQPEHVVAHTAFSDARFDGKEGVEPRFSIETRSVVILE</sequence>
<evidence type="ECO:0000256" key="1">
    <source>
        <dbReference type="ARBA" id="ARBA00023604"/>
    </source>
</evidence>
<organism evidence="2 3">
    <name type="scientific">Cryptococcus amylolentus CBS 6039</name>
    <dbReference type="NCBI Taxonomy" id="1295533"/>
    <lineage>
        <taxon>Eukaryota</taxon>
        <taxon>Fungi</taxon>
        <taxon>Dikarya</taxon>
        <taxon>Basidiomycota</taxon>
        <taxon>Agaricomycotina</taxon>
        <taxon>Tremellomycetes</taxon>
        <taxon>Tremellales</taxon>
        <taxon>Cryptococcaceae</taxon>
        <taxon>Cryptococcus</taxon>
    </lineage>
</organism>
<dbReference type="PANTHER" id="PTHR34598">
    <property type="entry name" value="BLL6449 PROTEIN"/>
    <property type="match status" value="1"/>
</dbReference>
<evidence type="ECO:0000313" key="3">
    <source>
        <dbReference type="Proteomes" id="UP000094065"/>
    </source>
</evidence>
<dbReference type="EMBL" id="AWGJ01000011">
    <property type="protein sequence ID" value="ODN74735.1"/>
    <property type="molecule type" value="Genomic_DNA"/>
</dbReference>
<dbReference type="PANTHER" id="PTHR34598:SF3">
    <property type="entry name" value="OXIDOREDUCTASE AN1597"/>
    <property type="match status" value="1"/>
</dbReference>
<protein>
    <recommendedName>
        <fullName evidence="4">Methyltransferase</fullName>
    </recommendedName>
</protein>
<reference evidence="2 3" key="1">
    <citation type="submission" date="2016-06" db="EMBL/GenBank/DDBJ databases">
        <title>Evolution of pathogenesis and genome organization in the Tremellales.</title>
        <authorList>
            <person name="Cuomo C."/>
            <person name="Litvintseva A."/>
            <person name="Heitman J."/>
            <person name="Chen Y."/>
            <person name="Sun S."/>
            <person name="Springer D."/>
            <person name="Dromer F."/>
            <person name="Young S."/>
            <person name="Zeng Q."/>
            <person name="Chapman S."/>
            <person name="Gujja S."/>
            <person name="Saif S."/>
            <person name="Birren B."/>
        </authorList>
    </citation>
    <scope>NUCLEOTIDE SEQUENCE [LARGE SCALE GENOMIC DNA]</scope>
    <source>
        <strain evidence="2 3">CBS 6039</strain>
    </source>
</reference>
<dbReference type="GeneID" id="30158373"/>
<accession>A0A1E3HF35</accession>
<dbReference type="InterPro" id="IPR044053">
    <property type="entry name" value="AsaB-like"/>
</dbReference>
<evidence type="ECO:0008006" key="4">
    <source>
        <dbReference type="Google" id="ProtNLM"/>
    </source>
</evidence>
<dbReference type="OrthoDB" id="412788at2759"/>
<gene>
    <name evidence="2" type="ORF">L202_07064</name>
</gene>